<feature type="non-terminal residue" evidence="1">
    <location>
        <position position="137"/>
    </location>
</feature>
<name>A0ABN7WQJ6_GIGMA</name>
<reference evidence="1 2" key="1">
    <citation type="submission" date="2021-06" db="EMBL/GenBank/DDBJ databases">
        <authorList>
            <person name="Kallberg Y."/>
            <person name="Tangrot J."/>
            <person name="Rosling A."/>
        </authorList>
    </citation>
    <scope>NUCLEOTIDE SEQUENCE [LARGE SCALE GENOMIC DNA]</scope>
    <source>
        <strain evidence="1 2">120-4 pot B 10/14</strain>
    </source>
</reference>
<evidence type="ECO:0000313" key="1">
    <source>
        <dbReference type="EMBL" id="CAG8838199.1"/>
    </source>
</evidence>
<dbReference type="EMBL" id="CAJVQB010057542">
    <property type="protein sequence ID" value="CAG8838199.1"/>
    <property type="molecule type" value="Genomic_DNA"/>
</dbReference>
<dbReference type="Proteomes" id="UP000789901">
    <property type="component" value="Unassembled WGS sequence"/>
</dbReference>
<accession>A0ABN7WQJ6</accession>
<sequence length="137" mass="15493">TATVEFDAAEFNTKKQEYAYSFGVAKSILKFALENELVNEFVRLIVKFIDNHSGIATNKLRREDKMEAKNEYSKTSILKVKSRYCGNCYGTGRHLFEMVLLELGHALLESPFVRDSVIFEIGTCTVRVIDGVVGIFV</sequence>
<feature type="non-terminal residue" evidence="1">
    <location>
        <position position="1"/>
    </location>
</feature>
<evidence type="ECO:0000313" key="2">
    <source>
        <dbReference type="Proteomes" id="UP000789901"/>
    </source>
</evidence>
<protein>
    <submittedName>
        <fullName evidence="1">8998_t:CDS:1</fullName>
    </submittedName>
</protein>
<proteinExistence type="predicted"/>
<organism evidence="1 2">
    <name type="scientific">Gigaspora margarita</name>
    <dbReference type="NCBI Taxonomy" id="4874"/>
    <lineage>
        <taxon>Eukaryota</taxon>
        <taxon>Fungi</taxon>
        <taxon>Fungi incertae sedis</taxon>
        <taxon>Mucoromycota</taxon>
        <taxon>Glomeromycotina</taxon>
        <taxon>Glomeromycetes</taxon>
        <taxon>Diversisporales</taxon>
        <taxon>Gigasporaceae</taxon>
        <taxon>Gigaspora</taxon>
    </lineage>
</organism>
<keyword evidence="2" id="KW-1185">Reference proteome</keyword>
<comment type="caution">
    <text evidence="1">The sequence shown here is derived from an EMBL/GenBank/DDBJ whole genome shotgun (WGS) entry which is preliminary data.</text>
</comment>
<gene>
    <name evidence="1" type="ORF">GMARGA_LOCUS33853</name>
</gene>